<reference evidence="2" key="1">
    <citation type="submission" date="2020-04" db="EMBL/GenBank/DDBJ databases">
        <authorList>
            <person name="Chiriac C."/>
            <person name="Salcher M."/>
            <person name="Ghai R."/>
            <person name="Kavagutti S V."/>
        </authorList>
    </citation>
    <scope>NUCLEOTIDE SEQUENCE</scope>
</reference>
<organism evidence="2">
    <name type="scientific">uncultured Caudovirales phage</name>
    <dbReference type="NCBI Taxonomy" id="2100421"/>
    <lineage>
        <taxon>Viruses</taxon>
        <taxon>Duplodnaviria</taxon>
        <taxon>Heunggongvirae</taxon>
        <taxon>Uroviricota</taxon>
        <taxon>Caudoviricetes</taxon>
        <taxon>Peduoviridae</taxon>
        <taxon>Maltschvirus</taxon>
        <taxon>Maltschvirus maltsch</taxon>
    </lineage>
</organism>
<dbReference type="EMBL" id="LR796538">
    <property type="protein sequence ID" value="CAB4150289.1"/>
    <property type="molecule type" value="Genomic_DNA"/>
</dbReference>
<dbReference type="EMBL" id="LR796311">
    <property type="protein sequence ID" value="CAB4136367.1"/>
    <property type="molecule type" value="Genomic_DNA"/>
</dbReference>
<protein>
    <submittedName>
        <fullName evidence="2">Uncharacterized protein</fullName>
    </submittedName>
</protein>
<accession>A0A6J5N364</accession>
<evidence type="ECO:0000313" key="2">
    <source>
        <dbReference type="EMBL" id="CAB4150289.1"/>
    </source>
</evidence>
<evidence type="ECO:0000313" key="1">
    <source>
        <dbReference type="EMBL" id="CAB4136367.1"/>
    </source>
</evidence>
<name>A0A6J5N364_9CAUD</name>
<gene>
    <name evidence="1" type="ORF">UFOVP294_69</name>
    <name evidence="2" type="ORF">UFOVP566_16</name>
</gene>
<sequence>MSIPRNLSQLADNYNPTTGELNVGTQMSGNGIMQNATTVSSNYTIGPGYNGFSVGPITVANGISVTVSNGQRWVVF</sequence>
<proteinExistence type="predicted"/>